<dbReference type="Pfam" id="PF00041">
    <property type="entry name" value="fn3"/>
    <property type="match status" value="1"/>
</dbReference>
<evidence type="ECO:0000256" key="7">
    <source>
        <dbReference type="SAM" id="MobiDB-lite"/>
    </source>
</evidence>
<dbReference type="SMART" id="SM00409">
    <property type="entry name" value="IG"/>
    <property type="match status" value="10"/>
</dbReference>
<dbReference type="GO" id="GO:0098609">
    <property type="term" value="P:cell-cell adhesion"/>
    <property type="evidence" value="ECO:0007669"/>
    <property type="project" value="TreeGrafter"/>
</dbReference>
<dbReference type="RefSeq" id="XP_031568091.1">
    <property type="nucleotide sequence ID" value="XM_031712231.1"/>
</dbReference>
<dbReference type="Gene3D" id="2.60.40.10">
    <property type="entry name" value="Immunoglobulins"/>
    <property type="match status" value="11"/>
</dbReference>
<feature type="compositionally biased region" description="Acidic residues" evidence="7">
    <location>
        <begin position="1281"/>
        <end position="1290"/>
    </location>
</feature>
<dbReference type="SMART" id="SM00408">
    <property type="entry name" value="IGc2"/>
    <property type="match status" value="9"/>
</dbReference>
<dbReference type="InterPro" id="IPR007110">
    <property type="entry name" value="Ig-like_dom"/>
</dbReference>
<feature type="domain" description="Ig-like" evidence="9">
    <location>
        <begin position="23"/>
        <end position="104"/>
    </location>
</feature>
<dbReference type="Pfam" id="PF13927">
    <property type="entry name" value="Ig_3"/>
    <property type="match status" value="7"/>
</dbReference>
<keyword evidence="2" id="KW-0677">Repeat</keyword>
<dbReference type="InterPro" id="IPR013098">
    <property type="entry name" value="Ig_I-set"/>
</dbReference>
<protein>
    <submittedName>
        <fullName evidence="12">Hemicentin-1-like</fullName>
    </submittedName>
</protein>
<feature type="domain" description="Fibronectin type-III" evidence="10">
    <location>
        <begin position="899"/>
        <end position="993"/>
    </location>
</feature>
<accession>A0A6P8IM61</accession>
<keyword evidence="4" id="KW-1015">Disulfide bond</keyword>
<keyword evidence="8" id="KW-0732">Signal</keyword>
<dbReference type="Pfam" id="PF00047">
    <property type="entry name" value="ig"/>
    <property type="match status" value="1"/>
</dbReference>
<keyword evidence="3" id="KW-0472">Membrane</keyword>
<dbReference type="PRINTS" id="PR01832">
    <property type="entry name" value="VEGFRECEPTOR"/>
</dbReference>
<evidence type="ECO:0000256" key="3">
    <source>
        <dbReference type="ARBA" id="ARBA00023136"/>
    </source>
</evidence>
<feature type="domain" description="Ig-like" evidence="9">
    <location>
        <begin position="283"/>
        <end position="365"/>
    </location>
</feature>
<feature type="signal peptide" evidence="8">
    <location>
        <begin position="1"/>
        <end position="24"/>
    </location>
</feature>
<comment type="subcellular location">
    <subcellularLocation>
        <location evidence="1">Membrane</location>
        <topology evidence="1">Single-pass type I membrane protein</topology>
    </subcellularLocation>
</comment>
<feature type="domain" description="Ig-like" evidence="9">
    <location>
        <begin position="810"/>
        <end position="895"/>
    </location>
</feature>
<dbReference type="InterPro" id="IPR003961">
    <property type="entry name" value="FN3_dom"/>
</dbReference>
<evidence type="ECO:0000256" key="2">
    <source>
        <dbReference type="ARBA" id="ARBA00022737"/>
    </source>
</evidence>
<dbReference type="SUPFAM" id="SSF48726">
    <property type="entry name" value="Immunoglobulin"/>
    <property type="match status" value="10"/>
</dbReference>
<dbReference type="PANTHER" id="PTHR11640">
    <property type="entry name" value="NEPHRIN"/>
    <property type="match status" value="1"/>
</dbReference>
<evidence type="ECO:0000256" key="4">
    <source>
        <dbReference type="ARBA" id="ARBA00023157"/>
    </source>
</evidence>
<feature type="region of interest" description="Disordered" evidence="7">
    <location>
        <begin position="1267"/>
        <end position="1290"/>
    </location>
</feature>
<dbReference type="InterPro" id="IPR013783">
    <property type="entry name" value="Ig-like_fold"/>
</dbReference>
<feature type="domain" description="Ig-like" evidence="9">
    <location>
        <begin position="370"/>
        <end position="453"/>
    </location>
</feature>
<evidence type="ECO:0000256" key="1">
    <source>
        <dbReference type="ARBA" id="ARBA00004479"/>
    </source>
</evidence>
<dbReference type="KEGG" id="aten:116302843"/>
<feature type="domain" description="Ig-like" evidence="9">
    <location>
        <begin position="545"/>
        <end position="626"/>
    </location>
</feature>
<name>A0A6P8IM61_ACTTE</name>
<dbReference type="SMART" id="SM00060">
    <property type="entry name" value="FN3"/>
    <property type="match status" value="1"/>
</dbReference>
<dbReference type="InterPro" id="IPR003598">
    <property type="entry name" value="Ig_sub2"/>
</dbReference>
<feature type="region of interest" description="Disordered" evidence="7">
    <location>
        <begin position="1162"/>
        <end position="1198"/>
    </location>
</feature>
<dbReference type="GO" id="GO:0050839">
    <property type="term" value="F:cell adhesion molecule binding"/>
    <property type="evidence" value="ECO:0007669"/>
    <property type="project" value="TreeGrafter"/>
</dbReference>
<keyword evidence="6" id="KW-0393">Immunoglobulin domain</keyword>
<dbReference type="Pfam" id="PF07679">
    <property type="entry name" value="I-set"/>
    <property type="match status" value="1"/>
</dbReference>
<dbReference type="InterPro" id="IPR013151">
    <property type="entry name" value="Immunoglobulin_dom"/>
</dbReference>
<dbReference type="PROSITE" id="PS50835">
    <property type="entry name" value="IG_LIKE"/>
    <property type="match status" value="10"/>
</dbReference>
<feature type="chain" id="PRO_5027863415" evidence="8">
    <location>
        <begin position="25"/>
        <end position="1290"/>
    </location>
</feature>
<organism evidence="11 12">
    <name type="scientific">Actinia tenebrosa</name>
    <name type="common">Australian red waratah sea anemone</name>
    <dbReference type="NCBI Taxonomy" id="6105"/>
    <lineage>
        <taxon>Eukaryota</taxon>
        <taxon>Metazoa</taxon>
        <taxon>Cnidaria</taxon>
        <taxon>Anthozoa</taxon>
        <taxon>Hexacorallia</taxon>
        <taxon>Actiniaria</taxon>
        <taxon>Actiniidae</taxon>
        <taxon>Actinia</taxon>
    </lineage>
</organism>
<dbReference type="GO" id="GO:0005886">
    <property type="term" value="C:plasma membrane"/>
    <property type="evidence" value="ECO:0007669"/>
    <property type="project" value="TreeGrafter"/>
</dbReference>
<evidence type="ECO:0000256" key="8">
    <source>
        <dbReference type="SAM" id="SignalP"/>
    </source>
</evidence>
<dbReference type="InterPro" id="IPR003599">
    <property type="entry name" value="Ig_sub"/>
</dbReference>
<dbReference type="SUPFAM" id="SSF49265">
    <property type="entry name" value="Fibronectin type III"/>
    <property type="match status" value="1"/>
</dbReference>
<evidence type="ECO:0000256" key="5">
    <source>
        <dbReference type="ARBA" id="ARBA00023180"/>
    </source>
</evidence>
<feature type="domain" description="Ig-like" evidence="9">
    <location>
        <begin position="722"/>
        <end position="805"/>
    </location>
</feature>
<keyword evidence="11" id="KW-1185">Reference proteome</keyword>
<feature type="region of interest" description="Disordered" evidence="7">
    <location>
        <begin position="1112"/>
        <end position="1146"/>
    </location>
</feature>
<dbReference type="FunFam" id="2.60.40.10:FF:000032">
    <property type="entry name" value="palladin isoform X1"/>
    <property type="match status" value="2"/>
</dbReference>
<evidence type="ECO:0000259" key="10">
    <source>
        <dbReference type="PROSITE" id="PS50853"/>
    </source>
</evidence>
<evidence type="ECO:0000256" key="6">
    <source>
        <dbReference type="ARBA" id="ARBA00023319"/>
    </source>
</evidence>
<sequence>MKASKVVHLIGILIFQRLLTSVPAKVLWISDNESFIEGNSVTLACRVKGNPVPYVSWISPNGTVLQNKTNSENNTYTIQHMYGWHVGAYRCMVQNVHGGDDRITYIYLPPKINTIHPQSITVNESNTITIFCNATGLPQPSITWTKADRNEEVISSGETLTIPSIRRNQTGVYVCTASNGVLGSASGNSSINVQFSPSIIYTSPSQSITENETLTLFCNATGNPLPPIQWFKVNSTNVVFPIGSQLTIERIKADDKGIYKCVADNGIGRPVAKDIHINVLVSPTIDVIFPKTQVVTESSSATIFCNATGNPEPNITWTKDEDRSLILPKGKTLMLSKINRNCTGTYRCTAENGVIKTAQGIATINVHYSPMIVRAPKDQFLNKTNPLILFCNATGNPAPNITWEKIGGSIRVFKPSQMLYINETSKIDEGIYRCTAENGIGSAVNATAYVKINAFVAPIFNHTQTNLTVNESSSAMLHCNASGNPSPTIHWSYIKHGLTTKISNEESLFLNNIQRNETGIYSCIATNGVGDPAITDTFVDVQYGPEILNTISQLTVNERDVFTVKCNTSGNPSPDVKWKKVGLNQTYIIYHQEVLNFTMVTKRQAGTYVCEAKNILGTASASVKLTVQYKPTSTVLTSNTSNNTAEFGSTLFINCTTDAVPKAHLFKLFNNGQLLEENELGLFVLSHVNRSNEGSIQCLPYNVLGAGELAEMNLTVRFEIEPMIQNHSDNLVTNEGQHFILYCNATGFPAPSITWLFQHSDLNKTLRSNTSSLVVMNATREDNGAYICQAANGVGSAAVAIVNVSVQYKPEMLRPLKRFINSWKGRQAILTCEANGNPVPTITWSRPGLLGTIAMNERTAKSTLSVMLTSSSLFGTYVCNAQNSVGKISSEINVIELVAPGSPFIERIEPGNDTITITWNKPKSDGGTPVTSYVVEVKREGDETWASCTTQGELRCSIPGLKIATGYTVRITAQNIVSKGKTNEVQIVVTEHDIRLLDERWSGVLYSTTSTNFTRLSSRFEREVWNSYSSVDYVKGIKVINFRPGSVITKFRIARLINTTDHLKPLEIALDDGYLGQMRAEFYFEKPECEIDTFKKITHVLIFAVTLTRNKEQNDVESESNQGEADKEGSSGKNESNTNEDEGIEMDIWSVDLDGKVSRLSVNSGINSPRPPRPHTPMTKNRVHPATPEMLQDDNSRREGVYTTQPATGIPTEYAHVLERSGTRDRLYAELAWLEKKGRPKRRTRLPSISGSSAIQHRKYSILEILQKQQQEVENSKETNENEPESEMEY</sequence>
<dbReference type="InterPro" id="IPR036179">
    <property type="entry name" value="Ig-like_dom_sf"/>
</dbReference>
<dbReference type="PROSITE" id="PS50853">
    <property type="entry name" value="FN3"/>
    <property type="match status" value="1"/>
</dbReference>
<dbReference type="GeneID" id="116302843"/>
<dbReference type="InterPro" id="IPR051275">
    <property type="entry name" value="Cell_adhesion_signaling"/>
</dbReference>
<dbReference type="CDD" id="cd00096">
    <property type="entry name" value="Ig"/>
    <property type="match status" value="3"/>
</dbReference>
<feature type="domain" description="Ig-like" evidence="9">
    <location>
        <begin position="631"/>
        <end position="715"/>
    </location>
</feature>
<feature type="domain" description="Ig-like" evidence="9">
    <location>
        <begin position="110"/>
        <end position="194"/>
    </location>
</feature>
<dbReference type="InterPro" id="IPR036116">
    <property type="entry name" value="FN3_sf"/>
</dbReference>
<feature type="domain" description="Ig-like" evidence="9">
    <location>
        <begin position="458"/>
        <end position="539"/>
    </location>
</feature>
<gene>
    <name evidence="12" type="primary">LOC116302843</name>
</gene>
<keyword evidence="5" id="KW-0325">Glycoprotein</keyword>
<dbReference type="Proteomes" id="UP000515163">
    <property type="component" value="Unplaced"/>
</dbReference>
<dbReference type="GO" id="GO:0005911">
    <property type="term" value="C:cell-cell junction"/>
    <property type="evidence" value="ECO:0007669"/>
    <property type="project" value="TreeGrafter"/>
</dbReference>
<evidence type="ECO:0000313" key="11">
    <source>
        <dbReference type="Proteomes" id="UP000515163"/>
    </source>
</evidence>
<reference evidence="12" key="1">
    <citation type="submission" date="2025-08" db="UniProtKB">
        <authorList>
            <consortium name="RefSeq"/>
        </authorList>
    </citation>
    <scope>IDENTIFICATION</scope>
    <source>
        <tissue evidence="12">Tentacle</tissue>
    </source>
</reference>
<dbReference type="InParanoid" id="A0A6P8IM61"/>
<proteinExistence type="predicted"/>
<evidence type="ECO:0000313" key="12">
    <source>
        <dbReference type="RefSeq" id="XP_031568091.1"/>
    </source>
</evidence>
<feature type="domain" description="Ig-like" evidence="9">
    <location>
        <begin position="197"/>
        <end position="278"/>
    </location>
</feature>
<dbReference type="PANTHER" id="PTHR11640:SF164">
    <property type="entry name" value="MAM DOMAIN-CONTAINING GLYCOSYLPHOSPHATIDYLINOSITOL ANCHOR PROTEIN 1"/>
    <property type="match status" value="1"/>
</dbReference>
<dbReference type="OrthoDB" id="6088938at2759"/>
<dbReference type="CDD" id="cd00063">
    <property type="entry name" value="FN3"/>
    <property type="match status" value="1"/>
</dbReference>
<evidence type="ECO:0000259" key="9">
    <source>
        <dbReference type="PROSITE" id="PS50835"/>
    </source>
</evidence>